<name>M7AZ06_CHEMY</name>
<feature type="signal peptide" evidence="1">
    <location>
        <begin position="1"/>
        <end position="20"/>
    </location>
</feature>
<dbReference type="PROSITE" id="PS51257">
    <property type="entry name" value="PROKAR_LIPOPROTEIN"/>
    <property type="match status" value="1"/>
</dbReference>
<organism evidence="2 3">
    <name type="scientific">Chelonia mydas</name>
    <name type="common">Green sea-turtle</name>
    <name type="synonym">Chelonia agassizi</name>
    <dbReference type="NCBI Taxonomy" id="8469"/>
    <lineage>
        <taxon>Eukaryota</taxon>
        <taxon>Metazoa</taxon>
        <taxon>Chordata</taxon>
        <taxon>Craniata</taxon>
        <taxon>Vertebrata</taxon>
        <taxon>Euteleostomi</taxon>
        <taxon>Archelosauria</taxon>
        <taxon>Testudinata</taxon>
        <taxon>Testudines</taxon>
        <taxon>Cryptodira</taxon>
        <taxon>Durocryptodira</taxon>
        <taxon>Americhelydia</taxon>
        <taxon>Chelonioidea</taxon>
        <taxon>Cheloniidae</taxon>
        <taxon>Chelonia</taxon>
    </lineage>
</organism>
<feature type="chain" id="PRO_5004079601" evidence="1">
    <location>
        <begin position="21"/>
        <end position="136"/>
    </location>
</feature>
<proteinExistence type="predicted"/>
<protein>
    <submittedName>
        <fullName evidence="2">Uncharacterized protein</fullName>
    </submittedName>
</protein>
<gene>
    <name evidence="2" type="ORF">UY3_14567</name>
</gene>
<keyword evidence="3" id="KW-1185">Reference proteome</keyword>
<keyword evidence="1" id="KW-0732">Signal</keyword>
<dbReference type="EMBL" id="KB564231">
    <property type="protein sequence ID" value="EMP28335.1"/>
    <property type="molecule type" value="Genomic_DNA"/>
</dbReference>
<sequence length="136" mass="15228">MKPELLRNMLTSLTSTSCLAVELLLKIQTDSKDSDNDIDEFILEDISLLRVTWEALLLQGGFRPGPYAACLCAAMVPPPLIAQWHGHVSLTGTRTTVALPRNLSKCIAQVLDETFEEITEADYRDVKEHINTLFRI</sequence>
<evidence type="ECO:0000313" key="2">
    <source>
        <dbReference type="EMBL" id="EMP28335.1"/>
    </source>
</evidence>
<dbReference type="AlphaFoldDB" id="M7AZ06"/>
<reference evidence="3" key="1">
    <citation type="journal article" date="2013" name="Nat. Genet.">
        <title>The draft genomes of soft-shell turtle and green sea turtle yield insights into the development and evolution of the turtle-specific body plan.</title>
        <authorList>
            <person name="Wang Z."/>
            <person name="Pascual-Anaya J."/>
            <person name="Zadissa A."/>
            <person name="Li W."/>
            <person name="Niimura Y."/>
            <person name="Huang Z."/>
            <person name="Li C."/>
            <person name="White S."/>
            <person name="Xiong Z."/>
            <person name="Fang D."/>
            <person name="Wang B."/>
            <person name="Ming Y."/>
            <person name="Chen Y."/>
            <person name="Zheng Y."/>
            <person name="Kuraku S."/>
            <person name="Pignatelli M."/>
            <person name="Herrero J."/>
            <person name="Beal K."/>
            <person name="Nozawa M."/>
            <person name="Li Q."/>
            <person name="Wang J."/>
            <person name="Zhang H."/>
            <person name="Yu L."/>
            <person name="Shigenobu S."/>
            <person name="Wang J."/>
            <person name="Liu J."/>
            <person name="Flicek P."/>
            <person name="Searle S."/>
            <person name="Wang J."/>
            <person name="Kuratani S."/>
            <person name="Yin Y."/>
            <person name="Aken B."/>
            <person name="Zhang G."/>
            <person name="Irie N."/>
        </authorList>
    </citation>
    <scope>NUCLEOTIDE SEQUENCE [LARGE SCALE GENOMIC DNA]</scope>
</reference>
<evidence type="ECO:0000313" key="3">
    <source>
        <dbReference type="Proteomes" id="UP000031443"/>
    </source>
</evidence>
<dbReference type="Proteomes" id="UP000031443">
    <property type="component" value="Unassembled WGS sequence"/>
</dbReference>
<accession>M7AZ06</accession>
<evidence type="ECO:0000256" key="1">
    <source>
        <dbReference type="SAM" id="SignalP"/>
    </source>
</evidence>